<keyword evidence="2" id="KW-0808">Transferase</keyword>
<dbReference type="Gene3D" id="3.40.630.30">
    <property type="match status" value="1"/>
</dbReference>
<dbReference type="Proteomes" id="UP000199497">
    <property type="component" value="Unassembled WGS sequence"/>
</dbReference>
<sequence>MRIRAVRLPEDGVAVRRICVATGDAGDHSRHILREPELMAHVFAGPYLALQPRLCFLAESSGQPLGYVVAALDSAEFYHRWQREWAPAFAADHPLTGTEEHSTDADAQLRLLLHRPLRMLLPDSETYPSHLHINVLSGARRSGVGAALLRTLFAALERAGSPGVQLGVRATNAAAHAFYRAMGMTRLPLDDGPAIRFGRPLGGRYRRVRENG</sequence>
<name>A0A1H0UC37_9ACTN</name>
<dbReference type="AlphaFoldDB" id="A0A1H0UC37"/>
<dbReference type="STRING" id="405564.SAMN04487905_106191"/>
<dbReference type="PANTHER" id="PTHR13170:SF16">
    <property type="entry name" value="PROTEIN O-GLCNACASE"/>
    <property type="match status" value="1"/>
</dbReference>
<gene>
    <name evidence="2" type="ORF">SAMN04487905_106191</name>
</gene>
<reference evidence="3" key="1">
    <citation type="submission" date="2016-10" db="EMBL/GenBank/DDBJ databases">
        <authorList>
            <person name="Varghese N."/>
            <person name="Submissions S."/>
        </authorList>
    </citation>
    <scope>NUCLEOTIDE SEQUENCE [LARGE SCALE GENOMIC DNA]</scope>
    <source>
        <strain evidence="3">DSM 46732</strain>
    </source>
</reference>
<dbReference type="EMBL" id="FNJR01000006">
    <property type="protein sequence ID" value="SDP63797.1"/>
    <property type="molecule type" value="Genomic_DNA"/>
</dbReference>
<feature type="domain" description="N-acetyltransferase" evidence="1">
    <location>
        <begin position="1"/>
        <end position="202"/>
    </location>
</feature>
<dbReference type="InterPro" id="IPR000182">
    <property type="entry name" value="GNAT_dom"/>
</dbReference>
<dbReference type="GO" id="GO:0016747">
    <property type="term" value="F:acyltransferase activity, transferring groups other than amino-acyl groups"/>
    <property type="evidence" value="ECO:0007669"/>
    <property type="project" value="InterPro"/>
</dbReference>
<evidence type="ECO:0000259" key="1">
    <source>
        <dbReference type="PROSITE" id="PS51186"/>
    </source>
</evidence>
<proteinExistence type="predicted"/>
<keyword evidence="3" id="KW-1185">Reference proteome</keyword>
<dbReference type="PANTHER" id="PTHR13170">
    <property type="entry name" value="O-GLCNACASE"/>
    <property type="match status" value="1"/>
</dbReference>
<dbReference type="InterPro" id="IPR016181">
    <property type="entry name" value="Acyl_CoA_acyltransferase"/>
</dbReference>
<accession>A0A1H0UC37</accession>
<organism evidence="2 3">
    <name type="scientific">Actinopolyspora xinjiangensis</name>
    <dbReference type="NCBI Taxonomy" id="405564"/>
    <lineage>
        <taxon>Bacteria</taxon>
        <taxon>Bacillati</taxon>
        <taxon>Actinomycetota</taxon>
        <taxon>Actinomycetes</taxon>
        <taxon>Actinopolysporales</taxon>
        <taxon>Actinopolysporaceae</taxon>
        <taxon>Actinopolyspora</taxon>
    </lineage>
</organism>
<dbReference type="PROSITE" id="PS51186">
    <property type="entry name" value="GNAT"/>
    <property type="match status" value="1"/>
</dbReference>
<evidence type="ECO:0000313" key="2">
    <source>
        <dbReference type="EMBL" id="SDP63797.1"/>
    </source>
</evidence>
<dbReference type="Pfam" id="PF00583">
    <property type="entry name" value="Acetyltransf_1"/>
    <property type="match status" value="1"/>
</dbReference>
<evidence type="ECO:0000313" key="3">
    <source>
        <dbReference type="Proteomes" id="UP000199497"/>
    </source>
</evidence>
<dbReference type="RefSeq" id="WP_211481313.1">
    <property type="nucleotide sequence ID" value="NZ_FNJR01000006.1"/>
</dbReference>
<protein>
    <submittedName>
        <fullName evidence="2">Acetyltransferase (GNAT) family protein</fullName>
    </submittedName>
</protein>
<dbReference type="SUPFAM" id="SSF55729">
    <property type="entry name" value="Acyl-CoA N-acyltransferases (Nat)"/>
    <property type="match status" value="1"/>
</dbReference>
<dbReference type="InterPro" id="IPR051822">
    <property type="entry name" value="Glycosyl_Hydrolase_84"/>
</dbReference>